<evidence type="ECO:0000259" key="3">
    <source>
        <dbReference type="PROSITE" id="PS50033"/>
    </source>
</evidence>
<feature type="region of interest" description="Disordered" evidence="2">
    <location>
        <begin position="47"/>
        <end position="75"/>
    </location>
</feature>
<dbReference type="GO" id="GO:0043130">
    <property type="term" value="F:ubiquitin binding"/>
    <property type="evidence" value="ECO:0007669"/>
    <property type="project" value="TreeGrafter"/>
</dbReference>
<dbReference type="InterPro" id="IPR036249">
    <property type="entry name" value="Thioredoxin-like_sf"/>
</dbReference>
<dbReference type="RefSeq" id="XP_005839840.1">
    <property type="nucleotide sequence ID" value="XM_005839783.1"/>
</dbReference>
<dbReference type="InterPro" id="IPR029071">
    <property type="entry name" value="Ubiquitin-like_domsf"/>
</dbReference>
<dbReference type="CDD" id="cd02958">
    <property type="entry name" value="UAS"/>
    <property type="match status" value="1"/>
</dbReference>
<dbReference type="GO" id="GO:0036503">
    <property type="term" value="P:ERAD pathway"/>
    <property type="evidence" value="ECO:0007669"/>
    <property type="project" value="TreeGrafter"/>
</dbReference>
<dbReference type="PROSITE" id="PS50033">
    <property type="entry name" value="UBX"/>
    <property type="match status" value="1"/>
</dbReference>
<dbReference type="Pfam" id="PF00789">
    <property type="entry name" value="UBX"/>
    <property type="match status" value="1"/>
</dbReference>
<dbReference type="Pfam" id="PF14555">
    <property type="entry name" value="UBA_4"/>
    <property type="match status" value="1"/>
</dbReference>
<dbReference type="Proteomes" id="UP000011087">
    <property type="component" value="Unassembled WGS sequence"/>
</dbReference>
<evidence type="ECO:0000313" key="4">
    <source>
        <dbReference type="EMBL" id="EKX52860.1"/>
    </source>
</evidence>
<feature type="compositionally biased region" description="Basic and acidic residues" evidence="2">
    <location>
        <begin position="48"/>
        <end position="72"/>
    </location>
</feature>
<dbReference type="EnsemblProtists" id="EKX52860">
    <property type="protein sequence ID" value="EKX52860"/>
    <property type="gene ID" value="GUITHDRAFT_101313"/>
</dbReference>
<evidence type="ECO:0000256" key="2">
    <source>
        <dbReference type="SAM" id="MobiDB-lite"/>
    </source>
</evidence>
<evidence type="ECO:0000256" key="1">
    <source>
        <dbReference type="ARBA" id="ARBA00023054"/>
    </source>
</evidence>
<dbReference type="eggNOG" id="KOG1363">
    <property type="taxonomic scope" value="Eukaryota"/>
</dbReference>
<dbReference type="SMART" id="SM00166">
    <property type="entry name" value="UBX"/>
    <property type="match status" value="1"/>
</dbReference>
<keyword evidence="1" id="KW-0175">Coiled coil</keyword>
<dbReference type="HOGENOM" id="CLU_047924_2_0_1"/>
<dbReference type="InterPro" id="IPR006577">
    <property type="entry name" value="UAS"/>
</dbReference>
<reference evidence="4 6" key="1">
    <citation type="journal article" date="2012" name="Nature">
        <title>Algal genomes reveal evolutionary mosaicism and the fate of nucleomorphs.</title>
        <authorList>
            <consortium name="DOE Joint Genome Institute"/>
            <person name="Curtis B.A."/>
            <person name="Tanifuji G."/>
            <person name="Burki F."/>
            <person name="Gruber A."/>
            <person name="Irimia M."/>
            <person name="Maruyama S."/>
            <person name="Arias M.C."/>
            <person name="Ball S.G."/>
            <person name="Gile G.H."/>
            <person name="Hirakawa Y."/>
            <person name="Hopkins J.F."/>
            <person name="Kuo A."/>
            <person name="Rensing S.A."/>
            <person name="Schmutz J."/>
            <person name="Symeonidi A."/>
            <person name="Elias M."/>
            <person name="Eveleigh R.J."/>
            <person name="Herman E.K."/>
            <person name="Klute M.J."/>
            <person name="Nakayama T."/>
            <person name="Obornik M."/>
            <person name="Reyes-Prieto A."/>
            <person name="Armbrust E.V."/>
            <person name="Aves S.J."/>
            <person name="Beiko R.G."/>
            <person name="Coutinho P."/>
            <person name="Dacks J.B."/>
            <person name="Durnford D.G."/>
            <person name="Fast N.M."/>
            <person name="Green B.R."/>
            <person name="Grisdale C.J."/>
            <person name="Hempel F."/>
            <person name="Henrissat B."/>
            <person name="Hoppner M.P."/>
            <person name="Ishida K."/>
            <person name="Kim E."/>
            <person name="Koreny L."/>
            <person name="Kroth P.G."/>
            <person name="Liu Y."/>
            <person name="Malik S.B."/>
            <person name="Maier U.G."/>
            <person name="McRose D."/>
            <person name="Mock T."/>
            <person name="Neilson J.A."/>
            <person name="Onodera N.T."/>
            <person name="Poole A.M."/>
            <person name="Pritham E.J."/>
            <person name="Richards T.A."/>
            <person name="Rocap G."/>
            <person name="Roy S.W."/>
            <person name="Sarai C."/>
            <person name="Schaack S."/>
            <person name="Shirato S."/>
            <person name="Slamovits C.H."/>
            <person name="Spencer D.F."/>
            <person name="Suzuki S."/>
            <person name="Worden A.Z."/>
            <person name="Zauner S."/>
            <person name="Barry K."/>
            <person name="Bell C."/>
            <person name="Bharti A.K."/>
            <person name="Crow J.A."/>
            <person name="Grimwood J."/>
            <person name="Kramer R."/>
            <person name="Lindquist E."/>
            <person name="Lucas S."/>
            <person name="Salamov A."/>
            <person name="McFadden G.I."/>
            <person name="Lane C.E."/>
            <person name="Keeling P.J."/>
            <person name="Gray M.W."/>
            <person name="Grigoriev I.V."/>
            <person name="Archibald J.M."/>
        </authorList>
    </citation>
    <scope>NUCLEOTIDE SEQUENCE</scope>
    <source>
        <strain evidence="4 6">CCMP2712</strain>
    </source>
</reference>
<gene>
    <name evidence="4" type="ORF">GUITHDRAFT_101313</name>
</gene>
<evidence type="ECO:0000313" key="6">
    <source>
        <dbReference type="Proteomes" id="UP000011087"/>
    </source>
</evidence>
<dbReference type="PaxDb" id="55529-EKX52860"/>
<dbReference type="PANTHER" id="PTHR23322:SF1">
    <property type="entry name" value="FAS-ASSOCIATED FACTOR 2"/>
    <property type="match status" value="1"/>
</dbReference>
<organism evidence="4">
    <name type="scientific">Guillardia theta (strain CCMP2712)</name>
    <name type="common">Cryptophyte</name>
    <dbReference type="NCBI Taxonomy" id="905079"/>
    <lineage>
        <taxon>Eukaryota</taxon>
        <taxon>Cryptophyceae</taxon>
        <taxon>Pyrenomonadales</taxon>
        <taxon>Geminigeraceae</taxon>
        <taxon>Guillardia</taxon>
    </lineage>
</organism>
<dbReference type="KEGG" id="gtt:GUITHDRAFT_101313"/>
<feature type="compositionally biased region" description="Basic and acidic residues" evidence="2">
    <location>
        <begin position="319"/>
        <end position="333"/>
    </location>
</feature>
<dbReference type="SMART" id="SM00594">
    <property type="entry name" value="UAS"/>
    <property type="match status" value="1"/>
</dbReference>
<feature type="domain" description="UBX" evidence="3">
    <location>
        <begin position="351"/>
        <end position="427"/>
    </location>
</feature>
<dbReference type="Gene3D" id="3.10.20.90">
    <property type="entry name" value="Phosphatidylinositol 3-kinase Catalytic Subunit, Chain A, domain 1"/>
    <property type="match status" value="1"/>
</dbReference>
<evidence type="ECO:0000313" key="5">
    <source>
        <dbReference type="EnsemblProtists" id="EKX52860"/>
    </source>
</evidence>
<dbReference type="GeneID" id="17309629"/>
<keyword evidence="6" id="KW-1185">Reference proteome</keyword>
<dbReference type="STRING" id="905079.L1JXD7"/>
<dbReference type="CDD" id="cd14353">
    <property type="entry name" value="UBA_FAF"/>
    <property type="match status" value="1"/>
</dbReference>
<dbReference type="PANTHER" id="PTHR23322">
    <property type="entry name" value="FAS-ASSOCIATED PROTEIN"/>
    <property type="match status" value="1"/>
</dbReference>
<dbReference type="EMBL" id="JH992971">
    <property type="protein sequence ID" value="EKX52860.1"/>
    <property type="molecule type" value="Genomic_DNA"/>
</dbReference>
<dbReference type="GO" id="GO:0005783">
    <property type="term" value="C:endoplasmic reticulum"/>
    <property type="evidence" value="ECO:0007669"/>
    <property type="project" value="TreeGrafter"/>
</dbReference>
<reference evidence="5" key="3">
    <citation type="submission" date="2016-03" db="UniProtKB">
        <authorList>
            <consortium name="EnsemblProtists"/>
        </authorList>
    </citation>
    <scope>IDENTIFICATION</scope>
</reference>
<dbReference type="SUPFAM" id="SSF52833">
    <property type="entry name" value="Thioredoxin-like"/>
    <property type="match status" value="1"/>
</dbReference>
<reference evidence="6" key="2">
    <citation type="submission" date="2012-11" db="EMBL/GenBank/DDBJ databases">
        <authorList>
            <person name="Kuo A."/>
            <person name="Curtis B.A."/>
            <person name="Tanifuji G."/>
            <person name="Burki F."/>
            <person name="Gruber A."/>
            <person name="Irimia M."/>
            <person name="Maruyama S."/>
            <person name="Arias M.C."/>
            <person name="Ball S.G."/>
            <person name="Gile G.H."/>
            <person name="Hirakawa Y."/>
            <person name="Hopkins J.F."/>
            <person name="Rensing S.A."/>
            <person name="Schmutz J."/>
            <person name="Symeonidi A."/>
            <person name="Elias M."/>
            <person name="Eveleigh R.J."/>
            <person name="Herman E.K."/>
            <person name="Klute M.J."/>
            <person name="Nakayama T."/>
            <person name="Obornik M."/>
            <person name="Reyes-Prieto A."/>
            <person name="Armbrust E.V."/>
            <person name="Aves S.J."/>
            <person name="Beiko R.G."/>
            <person name="Coutinho P."/>
            <person name="Dacks J.B."/>
            <person name="Durnford D.G."/>
            <person name="Fast N.M."/>
            <person name="Green B.R."/>
            <person name="Grisdale C."/>
            <person name="Hempe F."/>
            <person name="Henrissat B."/>
            <person name="Hoppner M.P."/>
            <person name="Ishida K.-I."/>
            <person name="Kim E."/>
            <person name="Koreny L."/>
            <person name="Kroth P.G."/>
            <person name="Liu Y."/>
            <person name="Malik S.-B."/>
            <person name="Maier U.G."/>
            <person name="McRose D."/>
            <person name="Mock T."/>
            <person name="Neilson J.A."/>
            <person name="Onodera N.T."/>
            <person name="Poole A.M."/>
            <person name="Pritham E.J."/>
            <person name="Richards T.A."/>
            <person name="Rocap G."/>
            <person name="Roy S.W."/>
            <person name="Sarai C."/>
            <person name="Schaack S."/>
            <person name="Shirato S."/>
            <person name="Slamovits C.H."/>
            <person name="Spencer D.F."/>
            <person name="Suzuki S."/>
            <person name="Worden A.Z."/>
            <person name="Zauner S."/>
            <person name="Barry K."/>
            <person name="Bell C."/>
            <person name="Bharti A.K."/>
            <person name="Crow J.A."/>
            <person name="Grimwood J."/>
            <person name="Kramer R."/>
            <person name="Lindquist E."/>
            <person name="Lucas S."/>
            <person name="Salamov A."/>
            <person name="McFadden G.I."/>
            <person name="Lane C.E."/>
            <person name="Keeling P.J."/>
            <person name="Gray M.W."/>
            <person name="Grigoriev I.V."/>
            <person name="Archibald J.M."/>
        </authorList>
    </citation>
    <scope>NUCLEOTIDE SEQUENCE</scope>
    <source>
        <strain evidence="6">CCMP2712</strain>
    </source>
</reference>
<dbReference type="Gene3D" id="3.40.30.10">
    <property type="entry name" value="Glutaredoxin"/>
    <property type="match status" value="1"/>
</dbReference>
<protein>
    <recommendedName>
        <fullName evidence="3">UBX domain-containing protein</fullName>
    </recommendedName>
</protein>
<dbReference type="OrthoDB" id="1026733at2759"/>
<proteinExistence type="predicted"/>
<dbReference type="SUPFAM" id="SSF54236">
    <property type="entry name" value="Ubiquitin-like"/>
    <property type="match status" value="1"/>
</dbReference>
<dbReference type="InterPro" id="IPR050730">
    <property type="entry name" value="UBX_domain-protein"/>
</dbReference>
<sequence length="431" mass="49467">MSAMGLDRNRMISSFQEITGWQNVEQCVNCLEVHGWDLDHAVQTALAAHEDERDSTQRVETATERRGGEEVGSRGQARRGLLGFLSSVFGTGNRNVAERRIETEAQKFIDRFNLEHGDVHPTAQTGSFREAVDAAKREFKFLVVYLHAPYHQDTPEFLRDTLCTQVLKDFMDDNFLFWMGSLVDSEAFNVSMLLRASGFPYVAVITTTIDNQTTVCDAHEGLVSREALMNWLMNIMETQGPQLVAQRAEAEERAMDRRIREEQDLAFQQSLLEDQLREREAEEQRKVSSPCVSIRLSRWKREEEERERALREQQQAEAAARRAEEEAARNEVERLRRKEEKKELFMGPEPTGEGTSLIAIKLPDGSRLQRRFCYTDKVQAIYDFLDAFADIEFDHFDVATNMPKVIYSDRSLSIEDAGLKPQALLFVQESL</sequence>
<name>L1JXD7_GUITC</name>
<dbReference type="OMA" id="ILIRHQW"/>
<dbReference type="AlphaFoldDB" id="L1JXD7"/>
<dbReference type="Gene3D" id="1.10.8.10">
    <property type="entry name" value="DNA helicase RuvA subunit, C-terminal domain"/>
    <property type="match status" value="1"/>
</dbReference>
<feature type="region of interest" description="Disordered" evidence="2">
    <location>
        <begin position="310"/>
        <end position="333"/>
    </location>
</feature>
<dbReference type="InterPro" id="IPR001012">
    <property type="entry name" value="UBX_dom"/>
</dbReference>
<accession>L1JXD7</accession>